<organism evidence="2 3">
    <name type="scientific">Globodera rostochiensis</name>
    <name type="common">Golden nematode worm</name>
    <name type="synonym">Heterodera rostochiensis</name>
    <dbReference type="NCBI Taxonomy" id="31243"/>
    <lineage>
        <taxon>Eukaryota</taxon>
        <taxon>Metazoa</taxon>
        <taxon>Ecdysozoa</taxon>
        <taxon>Nematoda</taxon>
        <taxon>Chromadorea</taxon>
        <taxon>Rhabditida</taxon>
        <taxon>Tylenchina</taxon>
        <taxon>Tylenchomorpha</taxon>
        <taxon>Tylenchoidea</taxon>
        <taxon>Heteroderidae</taxon>
        <taxon>Heteroderinae</taxon>
        <taxon>Globodera</taxon>
    </lineage>
</organism>
<proteinExistence type="predicted"/>
<dbReference type="Proteomes" id="UP000887572">
    <property type="component" value="Unplaced"/>
</dbReference>
<accession>A0A914H9R1</accession>
<reference evidence="3" key="1">
    <citation type="submission" date="2022-11" db="UniProtKB">
        <authorList>
            <consortium name="WormBaseParasite"/>
        </authorList>
    </citation>
    <scope>IDENTIFICATION</scope>
</reference>
<evidence type="ECO:0000256" key="1">
    <source>
        <dbReference type="SAM" id="MobiDB-lite"/>
    </source>
</evidence>
<sequence>MPSTSNAGLAVTRTTLNRLLPPQVDRIRSNNVVALSDSVKIERTFGRNAMVRLRTSREAASKTVKARRGTELVGAGGRKLSPSEAQELAS</sequence>
<name>A0A914H9R1_GLORO</name>
<keyword evidence="2" id="KW-1185">Reference proteome</keyword>
<dbReference type="AlphaFoldDB" id="A0A914H9R1"/>
<feature type="region of interest" description="Disordered" evidence="1">
    <location>
        <begin position="60"/>
        <end position="90"/>
    </location>
</feature>
<evidence type="ECO:0000313" key="3">
    <source>
        <dbReference type="WBParaSite" id="Gr19_v10_g15106.t1"/>
    </source>
</evidence>
<dbReference type="WBParaSite" id="Gr19_v10_g15106.t1">
    <property type="protein sequence ID" value="Gr19_v10_g15106.t1"/>
    <property type="gene ID" value="Gr19_v10_g15106"/>
</dbReference>
<evidence type="ECO:0000313" key="2">
    <source>
        <dbReference type="Proteomes" id="UP000887572"/>
    </source>
</evidence>
<protein>
    <submittedName>
        <fullName evidence="3">Uncharacterized protein</fullName>
    </submittedName>
</protein>